<reference evidence="1 2" key="1">
    <citation type="submission" date="2020-08" db="EMBL/GenBank/DDBJ databases">
        <title>Genomic Encyclopedia of Type Strains, Phase IV (KMG-V): Genome sequencing to study the core and pangenomes of soil and plant-associated prokaryotes.</title>
        <authorList>
            <person name="Whitman W."/>
        </authorList>
    </citation>
    <scope>NUCLEOTIDE SEQUENCE [LARGE SCALE GENOMIC DNA]</scope>
    <source>
        <strain evidence="1 2">JPY158</strain>
    </source>
</reference>
<accession>A0A7W8QD58</accession>
<sequence>MTTGYMPDTNVFSDVLDGRVGIERLRTHRLYATHIQRDEIGKTRDEARREALLAIFNELMADMTPTSSAVAGVSVANAACAGESVVPTEAAVWDVSKWGYAKWGNGGSEFDRLRRALDERNKGTRNNVQDVLIAQTALRNGMSLLTRDADLMSAAKEFGVPCEDATVVFGITDAG</sequence>
<dbReference type="Proteomes" id="UP000592780">
    <property type="component" value="Unassembled WGS sequence"/>
</dbReference>
<comment type="caution">
    <text evidence="1">The sequence shown here is derived from an EMBL/GenBank/DDBJ whole genome shotgun (WGS) entry which is preliminary data.</text>
</comment>
<proteinExistence type="predicted"/>
<organism evidence="1 2">
    <name type="scientific">Paraburkholderia atlantica</name>
    <dbReference type="NCBI Taxonomy" id="2654982"/>
    <lineage>
        <taxon>Bacteria</taxon>
        <taxon>Pseudomonadati</taxon>
        <taxon>Pseudomonadota</taxon>
        <taxon>Betaproteobacteria</taxon>
        <taxon>Burkholderiales</taxon>
        <taxon>Burkholderiaceae</taxon>
        <taxon>Paraburkholderia</taxon>
    </lineage>
</organism>
<gene>
    <name evidence="1" type="ORF">HDG40_005640</name>
</gene>
<dbReference type="Gene3D" id="3.40.50.1010">
    <property type="entry name" value="5'-nuclease"/>
    <property type="match status" value="1"/>
</dbReference>
<protein>
    <submittedName>
        <fullName evidence="1">Putative nucleic acid-binding protein</fullName>
    </submittedName>
</protein>
<evidence type="ECO:0000313" key="2">
    <source>
        <dbReference type="Proteomes" id="UP000592780"/>
    </source>
</evidence>
<dbReference type="SUPFAM" id="SSF88723">
    <property type="entry name" value="PIN domain-like"/>
    <property type="match status" value="1"/>
</dbReference>
<dbReference type="EMBL" id="JACHDD010000009">
    <property type="protein sequence ID" value="MBB5427461.1"/>
    <property type="molecule type" value="Genomic_DNA"/>
</dbReference>
<evidence type="ECO:0000313" key="1">
    <source>
        <dbReference type="EMBL" id="MBB5427461.1"/>
    </source>
</evidence>
<dbReference type="AlphaFoldDB" id="A0A7W8QD58"/>
<name>A0A7W8QD58_PARAM</name>
<keyword evidence="2" id="KW-1185">Reference proteome</keyword>
<dbReference type="InterPro" id="IPR029060">
    <property type="entry name" value="PIN-like_dom_sf"/>
</dbReference>